<keyword evidence="2" id="KW-1185">Reference proteome</keyword>
<protein>
    <submittedName>
        <fullName evidence="1">Uncharacterized protein</fullName>
    </submittedName>
</protein>
<name>A0A1V9FU51_9BACT</name>
<evidence type="ECO:0000313" key="1">
    <source>
        <dbReference type="EMBL" id="OQP61838.1"/>
    </source>
</evidence>
<gene>
    <name evidence="1" type="ORF">A3860_30700</name>
</gene>
<sequence length="90" mass="10718">MRIEVKKNIHFTKLVKVNGRLKEFNFRKLGGPNEGLFTVDVSDDRGNRILFRMQKEQDAWKIVVAQQLPNWVMEKETTFHDLIEEEMRSL</sequence>
<dbReference type="Proteomes" id="UP000192796">
    <property type="component" value="Unassembled WGS sequence"/>
</dbReference>
<proteinExistence type="predicted"/>
<dbReference type="OrthoDB" id="673593at2"/>
<comment type="caution">
    <text evidence="1">The sequence shown here is derived from an EMBL/GenBank/DDBJ whole genome shotgun (WGS) entry which is preliminary data.</text>
</comment>
<accession>A0A1V9FU51</accession>
<dbReference type="AlphaFoldDB" id="A0A1V9FU51"/>
<organism evidence="1 2">
    <name type="scientific">Niastella vici</name>
    <dbReference type="NCBI Taxonomy" id="1703345"/>
    <lineage>
        <taxon>Bacteria</taxon>
        <taxon>Pseudomonadati</taxon>
        <taxon>Bacteroidota</taxon>
        <taxon>Chitinophagia</taxon>
        <taxon>Chitinophagales</taxon>
        <taxon>Chitinophagaceae</taxon>
        <taxon>Niastella</taxon>
    </lineage>
</organism>
<dbReference type="EMBL" id="LVYD01000055">
    <property type="protein sequence ID" value="OQP61838.1"/>
    <property type="molecule type" value="Genomic_DNA"/>
</dbReference>
<dbReference type="RefSeq" id="WP_081150291.1">
    <property type="nucleotide sequence ID" value="NZ_LVYD01000055.1"/>
</dbReference>
<evidence type="ECO:0000313" key="2">
    <source>
        <dbReference type="Proteomes" id="UP000192796"/>
    </source>
</evidence>
<reference evidence="1 2" key="1">
    <citation type="submission" date="2016-03" db="EMBL/GenBank/DDBJ databases">
        <title>Niastella vici sp. nov., isolated from farmland soil.</title>
        <authorList>
            <person name="Chen L."/>
            <person name="Wang D."/>
            <person name="Yang S."/>
            <person name="Wang G."/>
        </authorList>
    </citation>
    <scope>NUCLEOTIDE SEQUENCE [LARGE SCALE GENOMIC DNA]</scope>
    <source>
        <strain evidence="1 2">DJ57</strain>
    </source>
</reference>